<evidence type="ECO:0000256" key="10">
    <source>
        <dbReference type="ARBA" id="ARBA00023242"/>
    </source>
</evidence>
<evidence type="ECO:0000256" key="1">
    <source>
        <dbReference type="ARBA" id="ARBA00004642"/>
    </source>
</evidence>
<organism evidence="15 16">
    <name type="scientific">Manduca sexta</name>
    <name type="common">Tobacco hawkmoth</name>
    <name type="synonym">Tobacco hornworm</name>
    <dbReference type="NCBI Taxonomy" id="7130"/>
    <lineage>
        <taxon>Eukaryota</taxon>
        <taxon>Metazoa</taxon>
        <taxon>Ecdysozoa</taxon>
        <taxon>Arthropoda</taxon>
        <taxon>Hexapoda</taxon>
        <taxon>Insecta</taxon>
        <taxon>Pterygota</taxon>
        <taxon>Neoptera</taxon>
        <taxon>Endopterygota</taxon>
        <taxon>Lepidoptera</taxon>
        <taxon>Glossata</taxon>
        <taxon>Ditrysia</taxon>
        <taxon>Bombycoidea</taxon>
        <taxon>Sphingidae</taxon>
        <taxon>Sphinginae</taxon>
        <taxon>Sphingini</taxon>
        <taxon>Manduca</taxon>
    </lineage>
</organism>
<keyword evidence="7 13" id="KW-0175">Coiled coil</keyword>
<evidence type="ECO:0000256" key="12">
    <source>
        <dbReference type="PROSITE-ProRule" id="PRU00309"/>
    </source>
</evidence>
<evidence type="ECO:0000256" key="8">
    <source>
        <dbReference type="ARBA" id="ARBA00023125"/>
    </source>
</evidence>
<feature type="coiled-coil region" evidence="13">
    <location>
        <begin position="173"/>
        <end position="221"/>
    </location>
</feature>
<evidence type="ECO:0000256" key="6">
    <source>
        <dbReference type="ARBA" id="ARBA00023015"/>
    </source>
</evidence>
<evidence type="ECO:0000256" key="4">
    <source>
        <dbReference type="ARBA" id="ARBA00022771"/>
    </source>
</evidence>
<evidence type="ECO:0000256" key="7">
    <source>
        <dbReference type="ARBA" id="ARBA00023054"/>
    </source>
</evidence>
<dbReference type="SMART" id="SM00980">
    <property type="entry name" value="THAP"/>
    <property type="match status" value="1"/>
</dbReference>
<keyword evidence="16" id="KW-1185">Reference proteome</keyword>
<dbReference type="PANTHER" id="PTHR46600:SF1">
    <property type="entry name" value="THAP DOMAIN-CONTAINING PROTEIN 1"/>
    <property type="match status" value="1"/>
</dbReference>
<comment type="similarity">
    <text evidence="2">Belongs to the THAP1 family.</text>
</comment>
<dbReference type="PANTHER" id="PTHR46600">
    <property type="entry name" value="THAP DOMAIN-CONTAINING"/>
    <property type="match status" value="1"/>
</dbReference>
<evidence type="ECO:0000256" key="11">
    <source>
        <dbReference type="ARBA" id="ARBA00023306"/>
    </source>
</evidence>
<keyword evidence="9" id="KW-0804">Transcription</keyword>
<reference evidence="15" key="2">
    <citation type="submission" date="2020-12" db="EMBL/GenBank/DDBJ databases">
        <authorList>
            <person name="Kanost M."/>
        </authorList>
    </citation>
    <scope>NUCLEOTIDE SEQUENCE</scope>
</reference>
<evidence type="ECO:0000313" key="15">
    <source>
        <dbReference type="EMBL" id="KAG6445130.1"/>
    </source>
</evidence>
<keyword evidence="11" id="KW-0131">Cell cycle</keyword>
<evidence type="ECO:0000256" key="2">
    <source>
        <dbReference type="ARBA" id="ARBA00006177"/>
    </source>
</evidence>
<name>A0A922CFJ9_MANSE</name>
<dbReference type="InterPro" id="IPR006612">
    <property type="entry name" value="THAP_Znf"/>
</dbReference>
<dbReference type="GO" id="GO:0043565">
    <property type="term" value="F:sequence-specific DNA binding"/>
    <property type="evidence" value="ECO:0007669"/>
    <property type="project" value="InterPro"/>
</dbReference>
<proteinExistence type="inferred from homology"/>
<dbReference type="Pfam" id="PF05485">
    <property type="entry name" value="THAP"/>
    <property type="match status" value="1"/>
</dbReference>
<dbReference type="AlphaFoldDB" id="A0A922CFJ9"/>
<dbReference type="GO" id="GO:0005654">
    <property type="term" value="C:nucleoplasm"/>
    <property type="evidence" value="ECO:0007669"/>
    <property type="project" value="UniProtKB-SubCell"/>
</dbReference>
<keyword evidence="10" id="KW-0539">Nucleus</keyword>
<keyword evidence="5" id="KW-0862">Zinc</keyword>
<dbReference type="EMBL" id="JH668316">
    <property type="protein sequence ID" value="KAG6445130.1"/>
    <property type="molecule type" value="Genomic_DNA"/>
</dbReference>
<evidence type="ECO:0000256" key="13">
    <source>
        <dbReference type="SAM" id="Coils"/>
    </source>
</evidence>
<evidence type="ECO:0000259" key="14">
    <source>
        <dbReference type="PROSITE" id="PS50950"/>
    </source>
</evidence>
<accession>A0A922CFJ9</accession>
<comment type="caution">
    <text evidence="15">The sequence shown here is derived from an EMBL/GenBank/DDBJ whole genome shotgun (WGS) entry which is preliminary data.</text>
</comment>
<evidence type="ECO:0000256" key="3">
    <source>
        <dbReference type="ARBA" id="ARBA00022723"/>
    </source>
</evidence>
<evidence type="ECO:0000256" key="9">
    <source>
        <dbReference type="ARBA" id="ARBA00023163"/>
    </source>
</evidence>
<keyword evidence="3" id="KW-0479">Metal-binding</keyword>
<dbReference type="SMART" id="SM00692">
    <property type="entry name" value="DM3"/>
    <property type="match status" value="1"/>
</dbReference>
<keyword evidence="4 12" id="KW-0863">Zinc-finger</keyword>
<reference evidence="15" key="1">
    <citation type="journal article" date="2016" name="Insect Biochem. Mol. Biol.">
        <title>Multifaceted biological insights from a draft genome sequence of the tobacco hornworm moth, Manduca sexta.</title>
        <authorList>
            <person name="Kanost M.R."/>
            <person name="Arrese E.L."/>
            <person name="Cao X."/>
            <person name="Chen Y.R."/>
            <person name="Chellapilla S."/>
            <person name="Goldsmith M.R."/>
            <person name="Grosse-Wilde E."/>
            <person name="Heckel D.G."/>
            <person name="Herndon N."/>
            <person name="Jiang H."/>
            <person name="Papanicolaou A."/>
            <person name="Qu J."/>
            <person name="Soulages J.L."/>
            <person name="Vogel H."/>
            <person name="Walters J."/>
            <person name="Waterhouse R.M."/>
            <person name="Ahn S.J."/>
            <person name="Almeida F.C."/>
            <person name="An C."/>
            <person name="Aqrawi P."/>
            <person name="Bretschneider A."/>
            <person name="Bryant W.B."/>
            <person name="Bucks S."/>
            <person name="Chao H."/>
            <person name="Chevignon G."/>
            <person name="Christen J.M."/>
            <person name="Clarke D.F."/>
            <person name="Dittmer N.T."/>
            <person name="Ferguson L.C.F."/>
            <person name="Garavelou S."/>
            <person name="Gordon K.H.J."/>
            <person name="Gunaratna R.T."/>
            <person name="Han Y."/>
            <person name="Hauser F."/>
            <person name="He Y."/>
            <person name="Heidel-Fischer H."/>
            <person name="Hirsh A."/>
            <person name="Hu Y."/>
            <person name="Jiang H."/>
            <person name="Kalra D."/>
            <person name="Klinner C."/>
            <person name="Konig C."/>
            <person name="Kovar C."/>
            <person name="Kroll A.R."/>
            <person name="Kuwar S.S."/>
            <person name="Lee S.L."/>
            <person name="Lehman R."/>
            <person name="Li K."/>
            <person name="Li Z."/>
            <person name="Liang H."/>
            <person name="Lovelace S."/>
            <person name="Lu Z."/>
            <person name="Mansfield J.H."/>
            <person name="McCulloch K.J."/>
            <person name="Mathew T."/>
            <person name="Morton B."/>
            <person name="Muzny D.M."/>
            <person name="Neunemann D."/>
            <person name="Ongeri F."/>
            <person name="Pauchet Y."/>
            <person name="Pu L.L."/>
            <person name="Pyrousis I."/>
            <person name="Rao X.J."/>
            <person name="Redding A."/>
            <person name="Roesel C."/>
            <person name="Sanchez-Gracia A."/>
            <person name="Schaack S."/>
            <person name="Shukla A."/>
            <person name="Tetreau G."/>
            <person name="Wang Y."/>
            <person name="Xiong G.H."/>
            <person name="Traut W."/>
            <person name="Walsh T.K."/>
            <person name="Worley K.C."/>
            <person name="Wu D."/>
            <person name="Wu W."/>
            <person name="Wu Y.Q."/>
            <person name="Zhang X."/>
            <person name="Zou Z."/>
            <person name="Zucker H."/>
            <person name="Briscoe A.D."/>
            <person name="Burmester T."/>
            <person name="Clem R.J."/>
            <person name="Feyereisen R."/>
            <person name="Grimmelikhuijzen C.J.P."/>
            <person name="Hamodrakas S.J."/>
            <person name="Hansson B.S."/>
            <person name="Huguet E."/>
            <person name="Jermiin L.S."/>
            <person name="Lan Q."/>
            <person name="Lehman H.K."/>
            <person name="Lorenzen M."/>
            <person name="Merzendorfer H."/>
            <person name="Michalopoulos I."/>
            <person name="Morton D.B."/>
            <person name="Muthukrishnan S."/>
            <person name="Oakeshott J.G."/>
            <person name="Palmer W."/>
            <person name="Park Y."/>
            <person name="Passarelli A.L."/>
            <person name="Rozas J."/>
            <person name="Schwartz L.M."/>
            <person name="Smith W."/>
            <person name="Southgate A."/>
            <person name="Vilcinskas A."/>
            <person name="Vogt R."/>
            <person name="Wang P."/>
            <person name="Werren J."/>
            <person name="Yu X.Q."/>
            <person name="Zhou J.J."/>
            <person name="Brown S.J."/>
            <person name="Scherer S.E."/>
            <person name="Richards S."/>
            <person name="Blissard G.W."/>
        </authorList>
    </citation>
    <scope>NUCLEOTIDE SEQUENCE</scope>
</reference>
<keyword evidence="6" id="KW-0805">Transcription regulation</keyword>
<dbReference type="GO" id="GO:0008270">
    <property type="term" value="F:zinc ion binding"/>
    <property type="evidence" value="ECO:0007669"/>
    <property type="project" value="UniProtKB-KW"/>
</dbReference>
<evidence type="ECO:0000313" key="16">
    <source>
        <dbReference type="Proteomes" id="UP000791440"/>
    </source>
</evidence>
<gene>
    <name evidence="15" type="ORF">O3G_MSEX003726</name>
</gene>
<keyword evidence="8 12" id="KW-0238">DNA-binding</keyword>
<comment type="subcellular location">
    <subcellularLocation>
        <location evidence="1">Nucleus</location>
        <location evidence="1">Nucleoplasm</location>
    </subcellularLocation>
</comment>
<dbReference type="Proteomes" id="UP000791440">
    <property type="component" value="Unassembled WGS sequence"/>
</dbReference>
<feature type="domain" description="THAP-type" evidence="14">
    <location>
        <begin position="1"/>
        <end position="80"/>
    </location>
</feature>
<evidence type="ECO:0000256" key="5">
    <source>
        <dbReference type="ARBA" id="ARBA00022833"/>
    </source>
</evidence>
<dbReference type="InterPro" id="IPR026516">
    <property type="entry name" value="THAP1/10"/>
</dbReference>
<dbReference type="PROSITE" id="PS50950">
    <property type="entry name" value="ZF_THAP"/>
    <property type="match status" value="1"/>
</dbReference>
<protein>
    <recommendedName>
        <fullName evidence="14">THAP-type domain-containing protein</fullName>
    </recommendedName>
</protein>
<sequence length="224" mass="26318">MSPIRCAIENCKTTSHNKPPGVTFHRCPTTTEMRNKWLRILKHRCSVLDWMESRICSKHFELKYFDAQKKLKDHAVPTLFSVTSNQKTLMRNEPGKSKVERLLNRMPQSDLTNNIKQSLSKMKEPVNLDNFVTDELKCKADAPNEAQLWLMIKKQDHLNTRLMDLVVQTKKHVEILQKSMEESRMVRKEQEQNIESLKYIVKCLQEKHATLEEQIEILTSIESR</sequence>